<dbReference type="EMBL" id="JACHGH010000012">
    <property type="protein sequence ID" value="MBB6454766.1"/>
    <property type="molecule type" value="Genomic_DNA"/>
</dbReference>
<proteinExistence type="predicted"/>
<reference evidence="1 2" key="1">
    <citation type="submission" date="2020-08" db="EMBL/GenBank/DDBJ databases">
        <title>Genomic Encyclopedia of Type Strains, Phase IV (KMG-IV): sequencing the most valuable type-strain genomes for metagenomic binning, comparative biology and taxonomic classification.</title>
        <authorList>
            <person name="Goeker M."/>
        </authorList>
    </citation>
    <scope>NUCLEOTIDE SEQUENCE [LARGE SCALE GENOMIC DNA]</scope>
    <source>
        <strain evidence="1 2">DSM 19612</strain>
    </source>
</reference>
<dbReference type="InterPro" id="IPR009078">
    <property type="entry name" value="Ferritin-like_SF"/>
</dbReference>
<evidence type="ECO:0000313" key="2">
    <source>
        <dbReference type="Proteomes" id="UP000581688"/>
    </source>
</evidence>
<dbReference type="Proteomes" id="UP000581688">
    <property type="component" value="Unassembled WGS sequence"/>
</dbReference>
<dbReference type="RefSeq" id="WP_174497395.1">
    <property type="nucleotide sequence ID" value="NZ_CADDWK010000014.1"/>
</dbReference>
<comment type="caution">
    <text evidence="1">The sequence shown here is derived from an EMBL/GenBank/DDBJ whole genome shotgun (WGS) entry which is preliminary data.</text>
</comment>
<dbReference type="SUPFAM" id="SSF47240">
    <property type="entry name" value="Ferritin-like"/>
    <property type="match status" value="1"/>
</dbReference>
<protein>
    <submittedName>
        <fullName evidence="1">Rubrerythrin</fullName>
    </submittedName>
</protein>
<dbReference type="Gene3D" id="1.20.1260.10">
    <property type="match status" value="1"/>
</dbReference>
<sequence>MRRIQISAFISFLLLCIPIEGNISADNIPHNYGAKGALQDKNITLEEALHYAIQDEYLAQTRYDVVLEQFGRGIRPFSQLEYANKRNIQELYSMFRKHNIPIPRNNNDVVTFLTVPETIDEAFRAEMRYEINNISMYGKFVNRVDLPQDVKRLMSELRDASRTHLTQIKTEFNKY</sequence>
<accession>A0A841Q8P5</accession>
<keyword evidence="2" id="KW-1185">Reference proteome</keyword>
<name>A0A841Q8P5_9BACI</name>
<dbReference type="InterPro" id="IPR012347">
    <property type="entry name" value="Ferritin-like"/>
</dbReference>
<gene>
    <name evidence="1" type="ORF">HNQ94_003255</name>
</gene>
<evidence type="ECO:0000313" key="1">
    <source>
        <dbReference type="EMBL" id="MBB6454766.1"/>
    </source>
</evidence>
<organism evidence="1 2">
    <name type="scientific">Salirhabdus euzebyi</name>
    <dbReference type="NCBI Taxonomy" id="394506"/>
    <lineage>
        <taxon>Bacteria</taxon>
        <taxon>Bacillati</taxon>
        <taxon>Bacillota</taxon>
        <taxon>Bacilli</taxon>
        <taxon>Bacillales</taxon>
        <taxon>Bacillaceae</taxon>
        <taxon>Salirhabdus</taxon>
    </lineage>
</organism>
<dbReference type="AlphaFoldDB" id="A0A841Q8P5"/>